<comment type="pathway">
    <text evidence="3 8">Cofactor biosynthesis; tetrahydrofolate biosynthesis; 2-amino-4-hydroxy-6-hydroxymethyl-7,8-dihydropteridine diphosphate from 7,8-dihydroneopterin triphosphate: step 3/4.</text>
</comment>
<evidence type="ECO:0000259" key="9">
    <source>
        <dbReference type="SMART" id="SM00905"/>
    </source>
</evidence>
<dbReference type="EC" id="4.1.2.25" evidence="8"/>
<dbReference type="AlphaFoldDB" id="A0A6S6UFA7"/>
<evidence type="ECO:0000256" key="6">
    <source>
        <dbReference type="ARBA" id="ARBA00023235"/>
    </source>
</evidence>
<proteinExistence type="inferred from homology"/>
<feature type="domain" description="Dihydroneopterin aldolase/epimerase" evidence="9">
    <location>
        <begin position="4"/>
        <end position="114"/>
    </location>
</feature>
<keyword evidence="5 8" id="KW-0289">Folate biosynthesis</keyword>
<dbReference type="CDD" id="cd00534">
    <property type="entry name" value="DHNA_DHNTPE"/>
    <property type="match status" value="1"/>
</dbReference>
<name>A0A6S6UFA7_9GAMM</name>
<dbReference type="NCBIfam" id="TIGR00526">
    <property type="entry name" value="folB_dom"/>
    <property type="match status" value="1"/>
</dbReference>
<dbReference type="GO" id="GO:0046654">
    <property type="term" value="P:tetrahydrofolate biosynthetic process"/>
    <property type="evidence" value="ECO:0007669"/>
    <property type="project" value="UniProtKB-UniRule"/>
</dbReference>
<gene>
    <name evidence="10" type="ORF">HELGO_WM53187</name>
</gene>
<comment type="catalytic activity">
    <reaction evidence="2 8">
        <text>7,8-dihydroneopterin = 6-hydroxymethyl-7,8-dihydropterin + glycolaldehyde</text>
        <dbReference type="Rhea" id="RHEA:10540"/>
        <dbReference type="ChEBI" id="CHEBI:17001"/>
        <dbReference type="ChEBI" id="CHEBI:17071"/>
        <dbReference type="ChEBI" id="CHEBI:44841"/>
        <dbReference type="EC" id="4.1.2.25"/>
    </reaction>
</comment>
<keyword evidence="7 8" id="KW-0456">Lyase</keyword>
<dbReference type="EMBL" id="CACVAT010000500">
    <property type="protein sequence ID" value="CAA6829151.1"/>
    <property type="molecule type" value="Genomic_DNA"/>
</dbReference>
<dbReference type="Pfam" id="PF02152">
    <property type="entry name" value="FolB"/>
    <property type="match status" value="1"/>
</dbReference>
<dbReference type="SMART" id="SM00905">
    <property type="entry name" value="FolB"/>
    <property type="match status" value="1"/>
</dbReference>
<dbReference type="GO" id="GO:0005737">
    <property type="term" value="C:cytoplasm"/>
    <property type="evidence" value="ECO:0007669"/>
    <property type="project" value="TreeGrafter"/>
</dbReference>
<evidence type="ECO:0000313" key="10">
    <source>
        <dbReference type="EMBL" id="CAA6829151.1"/>
    </source>
</evidence>
<evidence type="ECO:0000256" key="4">
    <source>
        <dbReference type="ARBA" id="ARBA00005708"/>
    </source>
</evidence>
<dbReference type="UniPathway" id="UPA00077">
    <property type="reaction ID" value="UER00154"/>
</dbReference>
<evidence type="ECO:0000256" key="3">
    <source>
        <dbReference type="ARBA" id="ARBA00005013"/>
    </source>
</evidence>
<evidence type="ECO:0000256" key="5">
    <source>
        <dbReference type="ARBA" id="ARBA00022909"/>
    </source>
</evidence>
<dbReference type="FunFam" id="3.30.1130.10:FF:000002">
    <property type="entry name" value="7,8-dihydroneopterin aldolase"/>
    <property type="match status" value="1"/>
</dbReference>
<accession>A0A6S6UFA7</accession>
<organism evidence="10">
    <name type="scientific">uncultured Thiotrichaceae bacterium</name>
    <dbReference type="NCBI Taxonomy" id="298394"/>
    <lineage>
        <taxon>Bacteria</taxon>
        <taxon>Pseudomonadati</taxon>
        <taxon>Pseudomonadota</taxon>
        <taxon>Gammaproteobacteria</taxon>
        <taxon>Thiotrichales</taxon>
        <taxon>Thiotrichaceae</taxon>
        <taxon>environmental samples</taxon>
    </lineage>
</organism>
<evidence type="ECO:0000256" key="7">
    <source>
        <dbReference type="ARBA" id="ARBA00023239"/>
    </source>
</evidence>
<evidence type="ECO:0000256" key="8">
    <source>
        <dbReference type="RuleBase" id="RU362079"/>
    </source>
</evidence>
<keyword evidence="6" id="KW-0413">Isomerase</keyword>
<evidence type="ECO:0000256" key="1">
    <source>
        <dbReference type="ARBA" id="ARBA00000693"/>
    </source>
</evidence>
<sequence length="117" mass="13313">MDIVYIRDLKIDANIGIYDWEKAIKQKIRIDLEMAWDNTVPAASDDIADALNYKETVQKVIGLVQSQHFDLVERLAEEIAAMLMKEMKVPWLRLTLGKPGAVKSSSEVGVRIERGER</sequence>
<evidence type="ECO:0000256" key="2">
    <source>
        <dbReference type="ARBA" id="ARBA00001353"/>
    </source>
</evidence>
<dbReference type="GO" id="GO:0004150">
    <property type="term" value="F:dihydroneopterin aldolase activity"/>
    <property type="evidence" value="ECO:0007669"/>
    <property type="project" value="UniProtKB-UniRule"/>
</dbReference>
<dbReference type="NCBIfam" id="TIGR00525">
    <property type="entry name" value="folB"/>
    <property type="match status" value="1"/>
</dbReference>
<comment type="similarity">
    <text evidence="4 8">Belongs to the DHNA family.</text>
</comment>
<dbReference type="PANTHER" id="PTHR42844">
    <property type="entry name" value="DIHYDRONEOPTERIN ALDOLASE 1-RELATED"/>
    <property type="match status" value="1"/>
</dbReference>
<protein>
    <recommendedName>
        <fullName evidence="8">7,8-dihydroneopterin aldolase</fullName>
        <ecNumber evidence="8">4.1.2.25</ecNumber>
    </recommendedName>
</protein>
<dbReference type="PANTHER" id="PTHR42844:SF1">
    <property type="entry name" value="DIHYDRONEOPTERIN ALDOLASE 1-RELATED"/>
    <property type="match status" value="1"/>
</dbReference>
<dbReference type="SUPFAM" id="SSF55620">
    <property type="entry name" value="Tetrahydrobiopterin biosynthesis enzymes-like"/>
    <property type="match status" value="1"/>
</dbReference>
<dbReference type="InterPro" id="IPR043133">
    <property type="entry name" value="GTP-CH-I_C/QueF"/>
</dbReference>
<dbReference type="GO" id="GO:0046656">
    <property type="term" value="P:folic acid biosynthetic process"/>
    <property type="evidence" value="ECO:0007669"/>
    <property type="project" value="UniProtKB-UniRule"/>
</dbReference>
<comment type="catalytic activity">
    <reaction evidence="1">
        <text>7,8-dihydroneopterin = 7,8-dihydromonapterin</text>
        <dbReference type="Rhea" id="RHEA:45328"/>
        <dbReference type="ChEBI" id="CHEBI:17001"/>
        <dbReference type="ChEBI" id="CHEBI:71175"/>
        <dbReference type="EC" id="5.1.99.8"/>
    </reaction>
</comment>
<dbReference type="InterPro" id="IPR006157">
    <property type="entry name" value="FolB_dom"/>
</dbReference>
<dbReference type="Gene3D" id="3.30.1130.10">
    <property type="match status" value="1"/>
</dbReference>
<dbReference type="GO" id="GO:0016853">
    <property type="term" value="F:isomerase activity"/>
    <property type="evidence" value="ECO:0007669"/>
    <property type="project" value="UniProtKB-KW"/>
</dbReference>
<reference evidence="10" key="1">
    <citation type="submission" date="2020-01" db="EMBL/GenBank/DDBJ databases">
        <authorList>
            <person name="Meier V. D."/>
            <person name="Meier V D."/>
        </authorList>
    </citation>
    <scope>NUCLEOTIDE SEQUENCE</scope>
    <source>
        <strain evidence="10">HLG_WM_MAG_09</strain>
    </source>
</reference>
<comment type="function">
    <text evidence="8">Catalyzes the conversion of 7,8-dihydroneopterin to 6-hydroxymethyl-7,8-dihydropterin.</text>
</comment>
<dbReference type="InterPro" id="IPR006156">
    <property type="entry name" value="Dihydroneopterin_aldolase"/>
</dbReference>